<dbReference type="OrthoDB" id="1920481at2759"/>
<reference evidence="2" key="1">
    <citation type="journal article" date="2023" name="Plant J.">
        <title>The genome of the king protea, Protea cynaroides.</title>
        <authorList>
            <person name="Chang J."/>
            <person name="Duong T.A."/>
            <person name="Schoeman C."/>
            <person name="Ma X."/>
            <person name="Roodt D."/>
            <person name="Barker N."/>
            <person name="Li Z."/>
            <person name="Van de Peer Y."/>
            <person name="Mizrachi E."/>
        </authorList>
    </citation>
    <scope>NUCLEOTIDE SEQUENCE</scope>
    <source>
        <tissue evidence="2">Young leaves</tissue>
    </source>
</reference>
<protein>
    <submittedName>
        <fullName evidence="2">Uncharacterized protein</fullName>
    </submittedName>
</protein>
<organism evidence="2 3">
    <name type="scientific">Protea cynaroides</name>
    <dbReference type="NCBI Taxonomy" id="273540"/>
    <lineage>
        <taxon>Eukaryota</taxon>
        <taxon>Viridiplantae</taxon>
        <taxon>Streptophyta</taxon>
        <taxon>Embryophyta</taxon>
        <taxon>Tracheophyta</taxon>
        <taxon>Spermatophyta</taxon>
        <taxon>Magnoliopsida</taxon>
        <taxon>Proteales</taxon>
        <taxon>Proteaceae</taxon>
        <taxon>Protea</taxon>
    </lineage>
</organism>
<dbReference type="AlphaFoldDB" id="A0A9Q0K639"/>
<accession>A0A9Q0K639</accession>
<evidence type="ECO:0000313" key="2">
    <source>
        <dbReference type="EMBL" id="KAJ4964262.1"/>
    </source>
</evidence>
<evidence type="ECO:0000256" key="1">
    <source>
        <dbReference type="SAM" id="MobiDB-lite"/>
    </source>
</evidence>
<keyword evidence="3" id="KW-1185">Reference proteome</keyword>
<proteinExistence type="predicted"/>
<feature type="region of interest" description="Disordered" evidence="1">
    <location>
        <begin position="1"/>
        <end position="23"/>
    </location>
</feature>
<name>A0A9Q0K639_9MAGN</name>
<sequence>MGEAGDGPGRLSEAKGLGLGFPSPVDVGEMRHSITVSKSESVSFDSRGEGLKGDYKKFARKNVPKASTTLASNLNDALEEPKAEMQEDALRDHKGLILLFSALFFGWVLCNASTSSEVAYPVSVITVYKEDNMEAINESENE</sequence>
<evidence type="ECO:0000313" key="3">
    <source>
        <dbReference type="Proteomes" id="UP001141806"/>
    </source>
</evidence>
<dbReference type="EMBL" id="JAMYWD010000008">
    <property type="protein sequence ID" value="KAJ4964262.1"/>
    <property type="molecule type" value="Genomic_DNA"/>
</dbReference>
<comment type="caution">
    <text evidence="2">The sequence shown here is derived from an EMBL/GenBank/DDBJ whole genome shotgun (WGS) entry which is preliminary data.</text>
</comment>
<dbReference type="Proteomes" id="UP001141806">
    <property type="component" value="Unassembled WGS sequence"/>
</dbReference>
<gene>
    <name evidence="2" type="ORF">NE237_024201</name>
</gene>